<name>A0A427AA17_ENSVE</name>
<proteinExistence type="predicted"/>
<sequence length="95" mass="11007">MVGYRRGKGIILLRAEAHLRNLHYQRVITRLYNWKVQLRPIGKGDLVLRKAKVSDPRHSRGKLASRWEGSYRVTRVLRDGIYTLAALDGEVLPRT</sequence>
<accession>A0A427AA17</accession>
<evidence type="ECO:0000313" key="2">
    <source>
        <dbReference type="Proteomes" id="UP000287651"/>
    </source>
</evidence>
<dbReference type="EMBL" id="AMZH03003214">
    <property type="protein sequence ID" value="RRT73041.1"/>
    <property type="molecule type" value="Genomic_DNA"/>
</dbReference>
<evidence type="ECO:0000313" key="1">
    <source>
        <dbReference type="EMBL" id="RRT73041.1"/>
    </source>
</evidence>
<protein>
    <submittedName>
        <fullName evidence="1">Uncharacterized protein</fullName>
    </submittedName>
</protein>
<gene>
    <name evidence="1" type="ORF">B296_00032130</name>
</gene>
<organism evidence="1 2">
    <name type="scientific">Ensete ventricosum</name>
    <name type="common">Abyssinian banana</name>
    <name type="synonym">Musa ensete</name>
    <dbReference type="NCBI Taxonomy" id="4639"/>
    <lineage>
        <taxon>Eukaryota</taxon>
        <taxon>Viridiplantae</taxon>
        <taxon>Streptophyta</taxon>
        <taxon>Embryophyta</taxon>
        <taxon>Tracheophyta</taxon>
        <taxon>Spermatophyta</taxon>
        <taxon>Magnoliopsida</taxon>
        <taxon>Liliopsida</taxon>
        <taxon>Zingiberales</taxon>
        <taxon>Musaceae</taxon>
        <taxon>Ensete</taxon>
    </lineage>
</organism>
<reference evidence="1 2" key="1">
    <citation type="journal article" date="2014" name="Agronomy (Basel)">
        <title>A Draft Genome Sequence for Ensete ventricosum, the Drought-Tolerant Tree Against Hunger.</title>
        <authorList>
            <person name="Harrison J."/>
            <person name="Moore K.A."/>
            <person name="Paszkiewicz K."/>
            <person name="Jones T."/>
            <person name="Grant M."/>
            <person name="Ambacheew D."/>
            <person name="Muzemil S."/>
            <person name="Studholme D.J."/>
        </authorList>
    </citation>
    <scope>NUCLEOTIDE SEQUENCE [LARGE SCALE GENOMIC DNA]</scope>
</reference>
<dbReference type="AlphaFoldDB" id="A0A427AA17"/>
<dbReference type="Proteomes" id="UP000287651">
    <property type="component" value="Unassembled WGS sequence"/>
</dbReference>
<comment type="caution">
    <text evidence="1">The sequence shown here is derived from an EMBL/GenBank/DDBJ whole genome shotgun (WGS) entry which is preliminary data.</text>
</comment>